<evidence type="ECO:0000313" key="2">
    <source>
        <dbReference type="EMBL" id="KAH6893307.1"/>
    </source>
</evidence>
<dbReference type="EMBL" id="JAGPYM010000006">
    <property type="protein sequence ID" value="KAH6893307.1"/>
    <property type="molecule type" value="Genomic_DNA"/>
</dbReference>
<feature type="chain" id="PRO_5040393617" evidence="1">
    <location>
        <begin position="17"/>
        <end position="127"/>
    </location>
</feature>
<organism evidence="2 3">
    <name type="scientific">Thelonectria olida</name>
    <dbReference type="NCBI Taxonomy" id="1576542"/>
    <lineage>
        <taxon>Eukaryota</taxon>
        <taxon>Fungi</taxon>
        <taxon>Dikarya</taxon>
        <taxon>Ascomycota</taxon>
        <taxon>Pezizomycotina</taxon>
        <taxon>Sordariomycetes</taxon>
        <taxon>Hypocreomycetidae</taxon>
        <taxon>Hypocreales</taxon>
        <taxon>Nectriaceae</taxon>
        <taxon>Thelonectria</taxon>
    </lineage>
</organism>
<dbReference type="AlphaFoldDB" id="A0A9P8W8T0"/>
<reference evidence="2 3" key="1">
    <citation type="journal article" date="2021" name="Nat. Commun.">
        <title>Genetic determinants of endophytism in the Arabidopsis root mycobiome.</title>
        <authorList>
            <person name="Mesny F."/>
            <person name="Miyauchi S."/>
            <person name="Thiergart T."/>
            <person name="Pickel B."/>
            <person name="Atanasova L."/>
            <person name="Karlsson M."/>
            <person name="Huettel B."/>
            <person name="Barry K.W."/>
            <person name="Haridas S."/>
            <person name="Chen C."/>
            <person name="Bauer D."/>
            <person name="Andreopoulos W."/>
            <person name="Pangilinan J."/>
            <person name="LaButti K."/>
            <person name="Riley R."/>
            <person name="Lipzen A."/>
            <person name="Clum A."/>
            <person name="Drula E."/>
            <person name="Henrissat B."/>
            <person name="Kohler A."/>
            <person name="Grigoriev I.V."/>
            <person name="Martin F.M."/>
            <person name="Hacquard S."/>
        </authorList>
    </citation>
    <scope>NUCLEOTIDE SEQUENCE [LARGE SCALE GENOMIC DNA]</scope>
    <source>
        <strain evidence="2 3">MPI-CAGE-CH-0241</strain>
    </source>
</reference>
<accession>A0A9P8W8T0</accession>
<proteinExistence type="predicted"/>
<name>A0A9P8W8T0_9HYPO</name>
<evidence type="ECO:0000256" key="1">
    <source>
        <dbReference type="SAM" id="SignalP"/>
    </source>
</evidence>
<protein>
    <submittedName>
        <fullName evidence="2">Uncharacterized protein</fullName>
    </submittedName>
</protein>
<evidence type="ECO:0000313" key="3">
    <source>
        <dbReference type="Proteomes" id="UP000777438"/>
    </source>
</evidence>
<dbReference type="Proteomes" id="UP000777438">
    <property type="component" value="Unassembled WGS sequence"/>
</dbReference>
<sequence>MLEICLFVMLVGHVQAGGCGPAAGVPQDRDARGGNDMASFFLSPAEAVGEAIVKWGFAWMESRKQALDRLGRMTRLNAGGVMTPGYSVGQCFFESDADLFTCSDALLGRDEGQKRSNSRRWLRRLHV</sequence>
<keyword evidence="3" id="KW-1185">Reference proteome</keyword>
<comment type="caution">
    <text evidence="2">The sequence shown here is derived from an EMBL/GenBank/DDBJ whole genome shotgun (WGS) entry which is preliminary data.</text>
</comment>
<gene>
    <name evidence="2" type="ORF">B0T10DRAFT_270209</name>
</gene>
<keyword evidence="1" id="KW-0732">Signal</keyword>
<feature type="signal peptide" evidence="1">
    <location>
        <begin position="1"/>
        <end position="16"/>
    </location>
</feature>